<accession>A0A7J6IBV2</accession>
<evidence type="ECO:0000313" key="1">
    <source>
        <dbReference type="EMBL" id="KAF4473705.1"/>
    </source>
</evidence>
<dbReference type="AlphaFoldDB" id="A0A7J6IBV2"/>
<organism evidence="1 2">
    <name type="scientific">Colletotrichum fructicola (strain Nara gc5)</name>
    <name type="common">Anthracnose fungus</name>
    <name type="synonym">Colletotrichum gloeosporioides (strain Nara gc5)</name>
    <dbReference type="NCBI Taxonomy" id="1213859"/>
    <lineage>
        <taxon>Eukaryota</taxon>
        <taxon>Fungi</taxon>
        <taxon>Dikarya</taxon>
        <taxon>Ascomycota</taxon>
        <taxon>Pezizomycotina</taxon>
        <taxon>Sordariomycetes</taxon>
        <taxon>Hypocreomycetidae</taxon>
        <taxon>Glomerellales</taxon>
        <taxon>Glomerellaceae</taxon>
        <taxon>Colletotrichum</taxon>
        <taxon>Colletotrichum gloeosporioides species complex</taxon>
    </lineage>
</organism>
<gene>
    <name evidence="1" type="ORF">CGGC5_v017304</name>
</gene>
<dbReference type="EMBL" id="ANPB02000012">
    <property type="protein sequence ID" value="KAF4473705.1"/>
    <property type="molecule type" value="Genomic_DNA"/>
</dbReference>
<reference evidence="1 2" key="2">
    <citation type="submission" date="2020-04" db="EMBL/GenBank/DDBJ databases">
        <title>Genome sequencing and assembly of multiple isolates from the Colletotrichum gloeosporioides species complex.</title>
        <authorList>
            <person name="Gan P."/>
            <person name="Shirasu K."/>
        </authorList>
    </citation>
    <scope>NUCLEOTIDE SEQUENCE [LARGE SCALE GENOMIC DNA]</scope>
    <source>
        <strain evidence="1 2">Nara gc5</strain>
    </source>
</reference>
<protein>
    <submittedName>
        <fullName evidence="1">Uncharacterized protein</fullName>
    </submittedName>
</protein>
<sequence length="108" mass="12290">MDERTLLTAGTKIYQDAAEFKHTIVEFEDIFYILKLAPLRKVHVGSRLRHLDLRPRLGVFPLLGRLFDLSEGWRSAGQSSVYGLMRILVQRFGPQLRASLHDLSVLGA</sequence>
<dbReference type="RefSeq" id="XP_066006742.1">
    <property type="nucleotide sequence ID" value="XM_066153887.1"/>
</dbReference>
<proteinExistence type="predicted"/>
<reference evidence="1 2" key="1">
    <citation type="submission" date="2012-08" db="EMBL/GenBank/DDBJ databases">
        <authorList>
            <person name="Gan P.H.P."/>
            <person name="Ikeda K."/>
            <person name="Irieda H."/>
            <person name="Narusaka M."/>
            <person name="O'Connell R.J."/>
            <person name="Narusaka Y."/>
            <person name="Takano Y."/>
            <person name="Kubo Y."/>
            <person name="Shirasu K."/>
        </authorList>
    </citation>
    <scope>NUCLEOTIDE SEQUENCE [LARGE SCALE GENOMIC DNA]</scope>
    <source>
        <strain evidence="1 2">Nara gc5</strain>
    </source>
</reference>
<dbReference type="GeneID" id="43611800"/>
<dbReference type="Proteomes" id="UP000011096">
    <property type="component" value="Unassembled WGS sequence"/>
</dbReference>
<evidence type="ECO:0000313" key="2">
    <source>
        <dbReference type="Proteomes" id="UP000011096"/>
    </source>
</evidence>
<dbReference type="InParanoid" id="A0A7J6IBV2"/>
<comment type="caution">
    <text evidence="1">The sequence shown here is derived from an EMBL/GenBank/DDBJ whole genome shotgun (WGS) entry which is preliminary data.</text>
</comment>
<keyword evidence="2" id="KW-1185">Reference proteome</keyword>
<name>A0A7J6IBV2_COLFN</name>